<keyword evidence="2" id="KW-0378">Hydrolase</keyword>
<keyword evidence="2" id="KW-0255">Endonuclease</keyword>
<dbReference type="InterPro" id="IPR050410">
    <property type="entry name" value="CCR4/nocturin_mRNA_transcr"/>
</dbReference>
<evidence type="ECO:0000313" key="3">
    <source>
        <dbReference type="Proteomes" id="UP000287296"/>
    </source>
</evidence>
<dbReference type="AlphaFoldDB" id="A0A429XCP3"/>
<evidence type="ECO:0000259" key="1">
    <source>
        <dbReference type="Pfam" id="PF03372"/>
    </source>
</evidence>
<organism evidence="2 3">
    <name type="scientific">Siminovitchia terrae</name>
    <name type="common">Bacillus terrae</name>
    <dbReference type="NCBI Taxonomy" id="1914933"/>
    <lineage>
        <taxon>Bacteria</taxon>
        <taxon>Bacillati</taxon>
        <taxon>Bacillota</taxon>
        <taxon>Bacilli</taxon>
        <taxon>Bacillales</taxon>
        <taxon>Bacillaceae</taxon>
        <taxon>Siminovitchia</taxon>
    </lineage>
</organism>
<dbReference type="PANTHER" id="PTHR12121">
    <property type="entry name" value="CARBON CATABOLITE REPRESSOR PROTEIN 4"/>
    <property type="match status" value="1"/>
</dbReference>
<dbReference type="CDD" id="cd09083">
    <property type="entry name" value="EEP-1"/>
    <property type="match status" value="1"/>
</dbReference>
<comment type="caution">
    <text evidence="2">The sequence shown here is derived from an EMBL/GenBank/DDBJ whole genome shotgun (WGS) entry which is preliminary data.</text>
</comment>
<dbReference type="Pfam" id="PF03372">
    <property type="entry name" value="Exo_endo_phos"/>
    <property type="match status" value="1"/>
</dbReference>
<gene>
    <name evidence="2" type="ORF">D5F11_004105</name>
</gene>
<keyword evidence="2" id="KW-0540">Nuclease</keyword>
<dbReference type="Proteomes" id="UP000287296">
    <property type="component" value="Unassembled WGS sequence"/>
</dbReference>
<proteinExistence type="predicted"/>
<dbReference type="OrthoDB" id="9793162at2"/>
<dbReference type="GO" id="GO:0004519">
    <property type="term" value="F:endonuclease activity"/>
    <property type="evidence" value="ECO:0007669"/>
    <property type="project" value="UniProtKB-KW"/>
</dbReference>
<dbReference type="EMBL" id="QYTW02000002">
    <property type="protein sequence ID" value="RST61235.1"/>
    <property type="molecule type" value="Genomic_DNA"/>
</dbReference>
<dbReference type="Gene3D" id="3.60.10.10">
    <property type="entry name" value="Endonuclease/exonuclease/phosphatase"/>
    <property type="match status" value="1"/>
</dbReference>
<name>A0A429XCP3_SIMTE</name>
<dbReference type="InterPro" id="IPR005135">
    <property type="entry name" value="Endo/exonuclease/phosphatase"/>
</dbReference>
<dbReference type="PANTHER" id="PTHR12121:SF36">
    <property type="entry name" value="ENDONUCLEASE_EXONUCLEASE_PHOSPHATASE DOMAIN-CONTAINING PROTEIN"/>
    <property type="match status" value="1"/>
</dbReference>
<protein>
    <submittedName>
        <fullName evidence="2">Endonuclease/exonuclease/phosphatase family protein</fullName>
    </submittedName>
</protein>
<dbReference type="SUPFAM" id="SSF56219">
    <property type="entry name" value="DNase I-like"/>
    <property type="match status" value="1"/>
</dbReference>
<feature type="domain" description="Endonuclease/exonuclease/phosphatase" evidence="1">
    <location>
        <begin position="46"/>
        <end position="287"/>
    </location>
</feature>
<sequence length="300" mass="34089">MKKVLKTLMLAVAGLLIMLSGLFPGTLTGVAAENKKQWMSVNVKAMTFNVRNKHSNDPSPHTWEERLPAIKRLINKKEPDIIGTQEVSKAQLQDLKNHLPHYKWIGGNGGEHSAISYKKQDYRILERDRFWLSDTPNVVGSKTWGNKVPRMVTWVKFLDKQSNKQFYFVNTHFDHQSANAREKSADFILKVTKKLDPDLPVILTGDFNAKPGSLPHNILTSDGEFDDLWETAENRINEDLGTFNGFDDPFGGGPDKRIDWILGKGNLITNEIEIVNDQRNGQFPSDHFPVLTDITLSYHH</sequence>
<evidence type="ECO:0000313" key="2">
    <source>
        <dbReference type="EMBL" id="RST61235.1"/>
    </source>
</evidence>
<keyword evidence="2" id="KW-0269">Exonuclease</keyword>
<accession>A0A429XCP3</accession>
<reference evidence="2 3" key="1">
    <citation type="submission" date="2018-12" db="EMBL/GenBank/DDBJ databases">
        <authorList>
            <person name="Sun L."/>
            <person name="Chen Z."/>
        </authorList>
    </citation>
    <scope>NUCLEOTIDE SEQUENCE [LARGE SCALE GENOMIC DNA]</scope>
    <source>
        <strain evidence="2 3">LMG 29736</strain>
    </source>
</reference>
<dbReference type="GO" id="GO:0000175">
    <property type="term" value="F:3'-5'-RNA exonuclease activity"/>
    <property type="evidence" value="ECO:0007669"/>
    <property type="project" value="TreeGrafter"/>
</dbReference>
<dbReference type="InterPro" id="IPR036691">
    <property type="entry name" value="Endo/exonu/phosph_ase_sf"/>
</dbReference>